<dbReference type="AlphaFoldDB" id="A0A9D1KLG1"/>
<dbReference type="EMBL" id="DVLL01000021">
    <property type="protein sequence ID" value="HIT59407.1"/>
    <property type="molecule type" value="Genomic_DNA"/>
</dbReference>
<protein>
    <submittedName>
        <fullName evidence="1">Uncharacterized protein</fullName>
    </submittedName>
</protein>
<evidence type="ECO:0000313" key="2">
    <source>
        <dbReference type="Proteomes" id="UP000824136"/>
    </source>
</evidence>
<dbReference type="Proteomes" id="UP000824136">
    <property type="component" value="Unassembled WGS sequence"/>
</dbReference>
<sequence>MTVRYELVETAISMEGCCGQENVYGIAAYDEDGNRIFTCADLSFDKERTCELVRRCNSLKLSSVHIRDVVEDFVCDCDKV</sequence>
<comment type="caution">
    <text evidence="1">The sequence shown here is derived from an EMBL/GenBank/DDBJ whole genome shotgun (WGS) entry which is preliminary data.</text>
</comment>
<name>A0A9D1KLG1_9FIRM</name>
<dbReference type="InterPro" id="IPR017016">
    <property type="entry name" value="UCP033595"/>
</dbReference>
<dbReference type="Pfam" id="PF20124">
    <property type="entry name" value="DUF6514"/>
    <property type="match status" value="1"/>
</dbReference>
<reference evidence="1" key="1">
    <citation type="submission" date="2020-10" db="EMBL/GenBank/DDBJ databases">
        <authorList>
            <person name="Gilroy R."/>
        </authorList>
    </citation>
    <scope>NUCLEOTIDE SEQUENCE</scope>
    <source>
        <strain evidence="1">CHK33-4379</strain>
    </source>
</reference>
<organism evidence="1 2">
    <name type="scientific">Candidatus Faeciplasma pullistercoris</name>
    <dbReference type="NCBI Taxonomy" id="2840800"/>
    <lineage>
        <taxon>Bacteria</taxon>
        <taxon>Bacillati</taxon>
        <taxon>Bacillota</taxon>
        <taxon>Clostridia</taxon>
        <taxon>Eubacteriales</taxon>
        <taxon>Oscillospiraceae</taxon>
        <taxon>Oscillospiraceae incertae sedis</taxon>
        <taxon>Candidatus Faeciplasma</taxon>
    </lineage>
</organism>
<evidence type="ECO:0000313" key="1">
    <source>
        <dbReference type="EMBL" id="HIT59407.1"/>
    </source>
</evidence>
<proteinExistence type="predicted"/>
<accession>A0A9D1KLG1</accession>
<gene>
    <name evidence="1" type="ORF">IAC39_06825</name>
</gene>
<reference evidence="1" key="2">
    <citation type="journal article" date="2021" name="PeerJ">
        <title>Extensive microbial diversity within the chicken gut microbiome revealed by metagenomics and culture.</title>
        <authorList>
            <person name="Gilroy R."/>
            <person name="Ravi A."/>
            <person name="Getino M."/>
            <person name="Pursley I."/>
            <person name="Horton D.L."/>
            <person name="Alikhan N.F."/>
            <person name="Baker D."/>
            <person name="Gharbi K."/>
            <person name="Hall N."/>
            <person name="Watson M."/>
            <person name="Adriaenssens E.M."/>
            <person name="Foster-Nyarko E."/>
            <person name="Jarju S."/>
            <person name="Secka A."/>
            <person name="Antonio M."/>
            <person name="Oren A."/>
            <person name="Chaudhuri R.R."/>
            <person name="La Ragione R."/>
            <person name="Hildebrand F."/>
            <person name="Pallen M.J."/>
        </authorList>
    </citation>
    <scope>NUCLEOTIDE SEQUENCE</scope>
    <source>
        <strain evidence="1">CHK33-4379</strain>
    </source>
</reference>